<dbReference type="InterPro" id="IPR036977">
    <property type="entry name" value="DNA_primase_Znf_CHC2"/>
</dbReference>
<dbReference type="GO" id="GO:0006269">
    <property type="term" value="P:DNA replication, synthesis of primer"/>
    <property type="evidence" value="ECO:0007669"/>
    <property type="project" value="UniProtKB-UniRule"/>
</dbReference>
<evidence type="ECO:0000259" key="14">
    <source>
        <dbReference type="PROSITE" id="PS50880"/>
    </source>
</evidence>
<evidence type="ECO:0000256" key="6">
    <source>
        <dbReference type="ARBA" id="ARBA00022723"/>
    </source>
</evidence>
<evidence type="ECO:0000256" key="10">
    <source>
        <dbReference type="ARBA" id="ARBA00023125"/>
    </source>
</evidence>
<comment type="function">
    <text evidence="12">RNA polymerase that catalyzes the synthesis of short RNA molecules used as primers for DNA polymerase during DNA replication.</text>
</comment>
<dbReference type="SMART" id="SM00493">
    <property type="entry name" value="TOPRIM"/>
    <property type="match status" value="1"/>
</dbReference>
<dbReference type="FunFam" id="3.40.1360.10:FF:000002">
    <property type="entry name" value="DNA primase"/>
    <property type="match status" value="1"/>
</dbReference>
<dbReference type="Pfam" id="PF08275">
    <property type="entry name" value="DNAG_N"/>
    <property type="match status" value="1"/>
</dbReference>
<dbReference type="GO" id="GO:0000428">
    <property type="term" value="C:DNA-directed RNA polymerase complex"/>
    <property type="evidence" value="ECO:0007669"/>
    <property type="project" value="UniProtKB-KW"/>
</dbReference>
<dbReference type="Pfam" id="PF13662">
    <property type="entry name" value="Toprim_4"/>
    <property type="match status" value="1"/>
</dbReference>
<evidence type="ECO:0000313" key="15">
    <source>
        <dbReference type="EMBL" id="TDH60605.1"/>
    </source>
</evidence>
<dbReference type="Proteomes" id="UP000295096">
    <property type="component" value="Unassembled WGS sequence"/>
</dbReference>
<gene>
    <name evidence="12" type="primary">dnaG</name>
    <name evidence="15" type="ORF">E2C06_20875</name>
</gene>
<dbReference type="Gene3D" id="3.90.580.10">
    <property type="entry name" value="Zinc finger, CHC2-type domain"/>
    <property type="match status" value="1"/>
</dbReference>
<evidence type="ECO:0000256" key="7">
    <source>
        <dbReference type="ARBA" id="ARBA00022771"/>
    </source>
</evidence>
<dbReference type="PANTHER" id="PTHR30313:SF2">
    <property type="entry name" value="DNA PRIMASE"/>
    <property type="match status" value="1"/>
</dbReference>
<evidence type="ECO:0000256" key="8">
    <source>
        <dbReference type="ARBA" id="ARBA00022833"/>
    </source>
</evidence>
<dbReference type="Gene3D" id="3.40.1360.10">
    <property type="match status" value="1"/>
</dbReference>
<keyword evidence="8" id="KW-0862">Zinc</keyword>
<evidence type="ECO:0000256" key="4">
    <source>
        <dbReference type="ARBA" id="ARBA00022695"/>
    </source>
</evidence>
<evidence type="ECO:0000256" key="12">
    <source>
        <dbReference type="HAMAP-Rule" id="MF_00974"/>
    </source>
</evidence>
<dbReference type="InterPro" id="IPR034151">
    <property type="entry name" value="TOPRIM_DnaG_bac"/>
</dbReference>
<dbReference type="PROSITE" id="PS50880">
    <property type="entry name" value="TOPRIM"/>
    <property type="match status" value="1"/>
</dbReference>
<dbReference type="GO" id="GO:0003677">
    <property type="term" value="F:DNA binding"/>
    <property type="evidence" value="ECO:0007669"/>
    <property type="project" value="UniProtKB-KW"/>
</dbReference>
<keyword evidence="2 12" id="KW-0639">Primosome</keyword>
<dbReference type="InterPro" id="IPR006171">
    <property type="entry name" value="TOPRIM_dom"/>
</dbReference>
<sequence length="641" mass="69140">MALPPQFLDELRARTPLHGLIGRKTRLARNGRQWKGCCLFHNEKSPSFYVYDDHFHCFGCGAHGDAITFLMRAEGASFPEAVERLAAEAGLEVPKPTPQAAAREKRARDLHGVLSLAEAAYRRRLFLPEGRAALDYLRRRGLTDETIARFGLGWSGEGRGALAAELKPEGIEPAQLVAAGLMKPRDPDDPAAGLSDMFFGRVMFPIRDRRGRTISFGGRTLGDGQPKYVNGPETELFSKRRGLYGLDLARDAAFRGAPVLVVEGYMDVIALHQAGFGGAVAPLGTALTAEQLELLWQLTPEPVLCFDGDGAGARAAARSAELALPLLSPERSLKLATLTGGEDPDTLVRKGGAAAFQPVLDAARPLSVALYELVTAGKPRETPEQRAALRARLEEVARLIPDRMLAGEYRRALLDRFFEAGRRPIPPAGARRPPRREGGATWRREPPMGVPGLQRPAIDPPGIRLERARNLLAILLRHPLLLPEVEESLMALDLPEGDCQALRASLLGWLAGAELLDSAALARHLANDGMENAATWATRAPGLCAAAQPAAQPKEALDGWWHFFGLLRGEAELVEDRAEAQRLLVETNDPAAQQRLIRLSEALAVLRGGESEVTTEEATIRAAAGPASGGPSGAPRADTIG</sequence>
<evidence type="ECO:0000256" key="3">
    <source>
        <dbReference type="ARBA" id="ARBA00022679"/>
    </source>
</evidence>
<feature type="domain" description="Toprim" evidence="14">
    <location>
        <begin position="257"/>
        <end position="339"/>
    </location>
</feature>
<feature type="compositionally biased region" description="Basic and acidic residues" evidence="13">
    <location>
        <begin position="435"/>
        <end position="446"/>
    </location>
</feature>
<evidence type="ECO:0000313" key="16">
    <source>
        <dbReference type="Proteomes" id="UP000295096"/>
    </source>
</evidence>
<organism evidence="15 16">
    <name type="scientific">Dankookia rubra</name>
    <dbReference type="NCBI Taxonomy" id="1442381"/>
    <lineage>
        <taxon>Bacteria</taxon>
        <taxon>Pseudomonadati</taxon>
        <taxon>Pseudomonadota</taxon>
        <taxon>Alphaproteobacteria</taxon>
        <taxon>Acetobacterales</taxon>
        <taxon>Roseomonadaceae</taxon>
        <taxon>Dankookia</taxon>
    </lineage>
</organism>
<comment type="similarity">
    <text evidence="12">Belongs to the DnaG primase family.</text>
</comment>
<keyword evidence="3 12" id="KW-0808">Transferase</keyword>
<feature type="region of interest" description="Disordered" evidence="13">
    <location>
        <begin position="614"/>
        <end position="641"/>
    </location>
</feature>
<dbReference type="InterPro" id="IPR030846">
    <property type="entry name" value="DnaG_bac"/>
</dbReference>
<dbReference type="InterPro" id="IPR002694">
    <property type="entry name" value="Znf_CHC2"/>
</dbReference>
<dbReference type="GO" id="GO:1990077">
    <property type="term" value="C:primosome complex"/>
    <property type="evidence" value="ECO:0007669"/>
    <property type="project" value="UniProtKB-KW"/>
</dbReference>
<dbReference type="InterPro" id="IPR050219">
    <property type="entry name" value="DnaG_primase"/>
</dbReference>
<dbReference type="SUPFAM" id="SSF57783">
    <property type="entry name" value="Zinc beta-ribbon"/>
    <property type="match status" value="1"/>
</dbReference>
<dbReference type="OrthoDB" id="9803773at2"/>
<comment type="catalytic activity">
    <reaction evidence="12">
        <text>ssDNA + n NTP = ssDNA/pppN(pN)n-1 hybrid + (n-1) diphosphate.</text>
        <dbReference type="EC" id="2.7.7.101"/>
    </reaction>
</comment>
<dbReference type="InterPro" id="IPR006295">
    <property type="entry name" value="DNA_primase_DnaG"/>
</dbReference>
<dbReference type="HAMAP" id="MF_00974">
    <property type="entry name" value="DNA_primase_DnaG"/>
    <property type="match status" value="1"/>
</dbReference>
<keyword evidence="1 12" id="KW-0240">DNA-directed RNA polymerase</keyword>
<dbReference type="SUPFAM" id="SSF56731">
    <property type="entry name" value="DNA primase core"/>
    <property type="match status" value="1"/>
</dbReference>
<dbReference type="Gene3D" id="3.90.980.10">
    <property type="entry name" value="DNA primase, catalytic core, N-terminal domain"/>
    <property type="match status" value="1"/>
</dbReference>
<protein>
    <recommendedName>
        <fullName evidence="12">DNA primase</fullName>
        <ecNumber evidence="12">2.7.7.101</ecNumber>
    </recommendedName>
</protein>
<dbReference type="RefSeq" id="WP_133290554.1">
    <property type="nucleotide sequence ID" value="NZ_SMSJ01000034.1"/>
</dbReference>
<evidence type="ECO:0000256" key="1">
    <source>
        <dbReference type="ARBA" id="ARBA00022478"/>
    </source>
</evidence>
<keyword evidence="7" id="KW-0863">Zinc-finger</keyword>
<evidence type="ECO:0000256" key="5">
    <source>
        <dbReference type="ARBA" id="ARBA00022705"/>
    </source>
</evidence>
<evidence type="ECO:0000256" key="11">
    <source>
        <dbReference type="ARBA" id="ARBA00023163"/>
    </source>
</evidence>
<keyword evidence="9" id="KW-0460">Magnesium</keyword>
<dbReference type="InterPro" id="IPR013264">
    <property type="entry name" value="DNAG_N"/>
</dbReference>
<dbReference type="NCBIfam" id="TIGR01391">
    <property type="entry name" value="dnaG"/>
    <property type="match status" value="1"/>
</dbReference>
<dbReference type="AlphaFoldDB" id="A0A4V3A9V2"/>
<name>A0A4V3A9V2_9PROT</name>
<keyword evidence="6" id="KW-0479">Metal-binding</keyword>
<comment type="caution">
    <text evidence="12">Lacks conserved residue(s) required for the propagation of feature annotation.</text>
</comment>
<dbReference type="GO" id="GO:0008270">
    <property type="term" value="F:zinc ion binding"/>
    <property type="evidence" value="ECO:0007669"/>
    <property type="project" value="UniProtKB-KW"/>
</dbReference>
<keyword evidence="11 12" id="KW-0804">Transcription</keyword>
<reference evidence="15 16" key="1">
    <citation type="journal article" date="2016" name="J. Microbiol.">
        <title>Dankookia rubra gen. nov., sp. nov., an alphaproteobacterium isolated from sediment of a shallow stream.</title>
        <authorList>
            <person name="Kim W.H."/>
            <person name="Kim D.H."/>
            <person name="Kang K."/>
            <person name="Ahn T.Y."/>
        </authorList>
    </citation>
    <scope>NUCLEOTIDE SEQUENCE [LARGE SCALE GENOMIC DNA]</scope>
    <source>
        <strain evidence="15 16">JCM30602</strain>
    </source>
</reference>
<dbReference type="SMART" id="SM00400">
    <property type="entry name" value="ZnF_CHCC"/>
    <property type="match status" value="1"/>
</dbReference>
<keyword evidence="5 12" id="KW-0235">DNA replication</keyword>
<feature type="region of interest" description="Disordered" evidence="13">
    <location>
        <begin position="425"/>
        <end position="456"/>
    </location>
</feature>
<evidence type="ECO:0000256" key="13">
    <source>
        <dbReference type="SAM" id="MobiDB-lite"/>
    </source>
</evidence>
<accession>A0A4V3A9V2</accession>
<keyword evidence="4 12" id="KW-0548">Nucleotidyltransferase</keyword>
<dbReference type="EMBL" id="SMSJ01000034">
    <property type="protein sequence ID" value="TDH60605.1"/>
    <property type="molecule type" value="Genomic_DNA"/>
</dbReference>
<dbReference type="PANTHER" id="PTHR30313">
    <property type="entry name" value="DNA PRIMASE"/>
    <property type="match status" value="1"/>
</dbReference>
<dbReference type="GO" id="GO:0003899">
    <property type="term" value="F:DNA-directed RNA polymerase activity"/>
    <property type="evidence" value="ECO:0007669"/>
    <property type="project" value="UniProtKB-UniRule"/>
</dbReference>
<dbReference type="InterPro" id="IPR037068">
    <property type="entry name" value="DNA_primase_core_N_sf"/>
</dbReference>
<dbReference type="EC" id="2.7.7.101" evidence="12"/>
<dbReference type="Pfam" id="PF01807">
    <property type="entry name" value="Zn_ribbon_DnaG"/>
    <property type="match status" value="1"/>
</dbReference>
<proteinExistence type="inferred from homology"/>
<dbReference type="GO" id="GO:0005737">
    <property type="term" value="C:cytoplasm"/>
    <property type="evidence" value="ECO:0007669"/>
    <property type="project" value="TreeGrafter"/>
</dbReference>
<keyword evidence="16" id="KW-1185">Reference proteome</keyword>
<dbReference type="CDD" id="cd03364">
    <property type="entry name" value="TOPRIM_DnaG_primases"/>
    <property type="match status" value="1"/>
</dbReference>
<comment type="caution">
    <text evidence="15">The sequence shown here is derived from an EMBL/GenBank/DDBJ whole genome shotgun (WGS) entry which is preliminary data.</text>
</comment>
<keyword evidence="10 12" id="KW-0238">DNA-binding</keyword>
<comment type="subunit">
    <text evidence="12">Monomer. Interacts with DnaB.</text>
</comment>
<evidence type="ECO:0000256" key="9">
    <source>
        <dbReference type="ARBA" id="ARBA00022842"/>
    </source>
</evidence>
<evidence type="ECO:0000256" key="2">
    <source>
        <dbReference type="ARBA" id="ARBA00022515"/>
    </source>
</evidence>